<name>A0A0C9YJX6_9AGAM</name>
<dbReference type="HOGENOM" id="CLU_2498725_0_0_1"/>
<accession>A0A0C9YJX6</accession>
<gene>
    <name evidence="1" type="ORF">PISMIDRAFT_20188</name>
</gene>
<dbReference type="EMBL" id="KN834485">
    <property type="protein sequence ID" value="KIK10672.1"/>
    <property type="molecule type" value="Genomic_DNA"/>
</dbReference>
<proteinExistence type="predicted"/>
<protein>
    <submittedName>
        <fullName evidence="1">Uncharacterized protein</fullName>
    </submittedName>
</protein>
<keyword evidence="2" id="KW-1185">Reference proteome</keyword>
<evidence type="ECO:0000313" key="2">
    <source>
        <dbReference type="Proteomes" id="UP000054018"/>
    </source>
</evidence>
<evidence type="ECO:0000313" key="1">
    <source>
        <dbReference type="EMBL" id="KIK10672.1"/>
    </source>
</evidence>
<dbReference type="Proteomes" id="UP000054018">
    <property type="component" value="Unassembled WGS sequence"/>
</dbReference>
<organism evidence="1 2">
    <name type="scientific">Pisolithus microcarpus 441</name>
    <dbReference type="NCBI Taxonomy" id="765257"/>
    <lineage>
        <taxon>Eukaryota</taxon>
        <taxon>Fungi</taxon>
        <taxon>Dikarya</taxon>
        <taxon>Basidiomycota</taxon>
        <taxon>Agaricomycotina</taxon>
        <taxon>Agaricomycetes</taxon>
        <taxon>Agaricomycetidae</taxon>
        <taxon>Boletales</taxon>
        <taxon>Sclerodermatineae</taxon>
        <taxon>Pisolithaceae</taxon>
        <taxon>Pisolithus</taxon>
    </lineage>
</organism>
<dbReference type="AlphaFoldDB" id="A0A0C9YJX6"/>
<reference evidence="2" key="2">
    <citation type="submission" date="2015-01" db="EMBL/GenBank/DDBJ databases">
        <title>Evolutionary Origins and Diversification of the Mycorrhizal Mutualists.</title>
        <authorList>
            <consortium name="DOE Joint Genome Institute"/>
            <consortium name="Mycorrhizal Genomics Consortium"/>
            <person name="Kohler A."/>
            <person name="Kuo A."/>
            <person name="Nagy L.G."/>
            <person name="Floudas D."/>
            <person name="Copeland A."/>
            <person name="Barry K.W."/>
            <person name="Cichocki N."/>
            <person name="Veneault-Fourrey C."/>
            <person name="LaButti K."/>
            <person name="Lindquist E.A."/>
            <person name="Lipzen A."/>
            <person name="Lundell T."/>
            <person name="Morin E."/>
            <person name="Murat C."/>
            <person name="Riley R."/>
            <person name="Ohm R."/>
            <person name="Sun H."/>
            <person name="Tunlid A."/>
            <person name="Henrissat B."/>
            <person name="Grigoriev I.V."/>
            <person name="Hibbett D.S."/>
            <person name="Martin F."/>
        </authorList>
    </citation>
    <scope>NUCLEOTIDE SEQUENCE [LARGE SCALE GENOMIC DNA]</scope>
    <source>
        <strain evidence="2">441</strain>
    </source>
</reference>
<reference evidence="1 2" key="1">
    <citation type="submission" date="2014-04" db="EMBL/GenBank/DDBJ databases">
        <authorList>
            <consortium name="DOE Joint Genome Institute"/>
            <person name="Kuo A."/>
            <person name="Kohler A."/>
            <person name="Costa M.D."/>
            <person name="Nagy L.G."/>
            <person name="Floudas D."/>
            <person name="Copeland A."/>
            <person name="Barry K.W."/>
            <person name="Cichocki N."/>
            <person name="Veneault-Fourrey C."/>
            <person name="LaButti K."/>
            <person name="Lindquist E.A."/>
            <person name="Lipzen A."/>
            <person name="Lundell T."/>
            <person name="Morin E."/>
            <person name="Murat C."/>
            <person name="Sun H."/>
            <person name="Tunlid A."/>
            <person name="Henrissat B."/>
            <person name="Grigoriev I.V."/>
            <person name="Hibbett D.S."/>
            <person name="Martin F."/>
            <person name="Nordberg H.P."/>
            <person name="Cantor M.N."/>
            <person name="Hua S.X."/>
        </authorList>
    </citation>
    <scope>NUCLEOTIDE SEQUENCE [LARGE SCALE GENOMIC DNA]</scope>
    <source>
        <strain evidence="1 2">441</strain>
    </source>
</reference>
<sequence>MKYDVVGLIVNVGSILVHQGQSPVPPLNSSDQSSFNVKSNVGLRIKTQKRQECIVTIGRYASSNEGAERIRAIHVSYQANYPSVAY</sequence>